<keyword evidence="2" id="KW-0285">Flavoprotein</keyword>
<evidence type="ECO:0000313" key="10">
    <source>
        <dbReference type="EMBL" id="CAD2218076.1"/>
    </source>
</evidence>
<protein>
    <recommendedName>
        <fullName evidence="8">L-2-hydroxyglutarate dehydrogenase, mitochondrial</fullName>
        <ecNumber evidence="7">1.1.99.2</ecNumber>
    </recommendedName>
</protein>
<reference evidence="10 11" key="1">
    <citation type="submission" date="2020-08" db="EMBL/GenBank/DDBJ databases">
        <authorList>
            <person name="Newling K."/>
            <person name="Davey J."/>
            <person name="Forrester S."/>
        </authorList>
    </citation>
    <scope>NUCLEOTIDE SEQUENCE [LARGE SCALE GENOMIC DNA]</scope>
    <source>
        <strain evidence="11">Crithidia deanei Carvalho (ATCC PRA-265)</strain>
    </source>
</reference>
<evidence type="ECO:0000313" key="11">
    <source>
        <dbReference type="Proteomes" id="UP000515908"/>
    </source>
</evidence>
<dbReference type="OrthoDB" id="498204at2759"/>
<keyword evidence="3" id="KW-0274">FAD</keyword>
<dbReference type="SUPFAM" id="SSF51905">
    <property type="entry name" value="FAD/NAD(P)-binding domain"/>
    <property type="match status" value="1"/>
</dbReference>
<evidence type="ECO:0000256" key="3">
    <source>
        <dbReference type="ARBA" id="ARBA00022827"/>
    </source>
</evidence>
<evidence type="ECO:0000256" key="5">
    <source>
        <dbReference type="ARBA" id="ARBA00036066"/>
    </source>
</evidence>
<gene>
    <name evidence="10" type="ORF">ADEAN_000556200</name>
</gene>
<name>A0A7G2CE15_9TRYP</name>
<dbReference type="Gene3D" id="3.30.9.10">
    <property type="entry name" value="D-Amino Acid Oxidase, subunit A, domain 2"/>
    <property type="match status" value="1"/>
</dbReference>
<evidence type="ECO:0000256" key="7">
    <source>
        <dbReference type="ARBA" id="ARBA00038878"/>
    </source>
</evidence>
<organism evidence="10 11">
    <name type="scientific">Angomonas deanei</name>
    <dbReference type="NCBI Taxonomy" id="59799"/>
    <lineage>
        <taxon>Eukaryota</taxon>
        <taxon>Discoba</taxon>
        <taxon>Euglenozoa</taxon>
        <taxon>Kinetoplastea</taxon>
        <taxon>Metakinetoplastina</taxon>
        <taxon>Trypanosomatida</taxon>
        <taxon>Trypanosomatidae</taxon>
        <taxon>Strigomonadinae</taxon>
        <taxon>Angomonas</taxon>
    </lineage>
</organism>
<dbReference type="Gene3D" id="3.50.50.60">
    <property type="entry name" value="FAD/NAD(P)-binding domain"/>
    <property type="match status" value="1"/>
</dbReference>
<dbReference type="AlphaFoldDB" id="A0A7G2CE15"/>
<comment type="catalytic activity">
    <reaction evidence="5">
        <text>(S)-2-hydroxyglutarate + A = 2-oxoglutarate + AH2</text>
        <dbReference type="Rhea" id="RHEA:21252"/>
        <dbReference type="ChEBI" id="CHEBI:13193"/>
        <dbReference type="ChEBI" id="CHEBI:16782"/>
        <dbReference type="ChEBI" id="CHEBI:16810"/>
        <dbReference type="ChEBI" id="CHEBI:17499"/>
        <dbReference type="EC" id="1.1.99.2"/>
    </reaction>
</comment>
<dbReference type="EMBL" id="LR877154">
    <property type="protein sequence ID" value="CAD2218076.1"/>
    <property type="molecule type" value="Genomic_DNA"/>
</dbReference>
<proteinExistence type="inferred from homology"/>
<dbReference type="Pfam" id="PF01266">
    <property type="entry name" value="DAO"/>
    <property type="match status" value="1"/>
</dbReference>
<dbReference type="InterPro" id="IPR006076">
    <property type="entry name" value="FAD-dep_OxRdtase"/>
</dbReference>
<dbReference type="EC" id="1.1.99.2" evidence="7"/>
<comment type="cofactor">
    <cofactor evidence="1">
        <name>FAD</name>
        <dbReference type="ChEBI" id="CHEBI:57692"/>
    </cofactor>
</comment>
<evidence type="ECO:0000256" key="1">
    <source>
        <dbReference type="ARBA" id="ARBA00001974"/>
    </source>
</evidence>
<dbReference type="Proteomes" id="UP000515908">
    <property type="component" value="Chromosome 10"/>
</dbReference>
<evidence type="ECO:0000256" key="2">
    <source>
        <dbReference type="ARBA" id="ARBA00022630"/>
    </source>
</evidence>
<dbReference type="VEuPathDB" id="TriTrypDB:ADEAN_000556200"/>
<dbReference type="GO" id="GO:0047545">
    <property type="term" value="F:(S)-2-hydroxyglutarate dehydrogenase activity"/>
    <property type="evidence" value="ECO:0007669"/>
    <property type="project" value="UniProtKB-EC"/>
</dbReference>
<keyword evidence="4" id="KW-0560">Oxidoreductase</keyword>
<dbReference type="PANTHER" id="PTHR43104:SF4">
    <property type="entry name" value="L-2-HYDROXYGLUTARATE DEHYDROGENASE, MITOCHONDRIAL"/>
    <property type="match status" value="1"/>
</dbReference>
<comment type="similarity">
    <text evidence="6">Belongs to the L2HGDH family.</text>
</comment>
<evidence type="ECO:0000256" key="8">
    <source>
        <dbReference type="ARBA" id="ARBA00041137"/>
    </source>
</evidence>
<dbReference type="InterPro" id="IPR036188">
    <property type="entry name" value="FAD/NAD-bd_sf"/>
</dbReference>
<keyword evidence="11" id="KW-1185">Reference proteome</keyword>
<dbReference type="PANTHER" id="PTHR43104">
    <property type="entry name" value="L-2-HYDROXYGLUTARATE DEHYDROGENASE, MITOCHONDRIAL"/>
    <property type="match status" value="1"/>
</dbReference>
<evidence type="ECO:0000256" key="4">
    <source>
        <dbReference type="ARBA" id="ARBA00023002"/>
    </source>
</evidence>
<evidence type="ECO:0000259" key="9">
    <source>
        <dbReference type="Pfam" id="PF01266"/>
    </source>
</evidence>
<evidence type="ECO:0000256" key="6">
    <source>
        <dbReference type="ARBA" id="ARBA00037941"/>
    </source>
</evidence>
<sequence length="348" mass="38132">MTERFPSVVKAKKIGKWIGTCSSDEEEVLQKIIHNMKERNLDFEMVSADRIRQEEPLLAMQTVVNSKSTGIVDVSSLRDLYEQTVDANGGFVSCCQKVNQIQFNPGEGGKGSMTVKVQDMSSTSGESDDLVVEKAVICAVGLHANTLWSNLLLNHVAVKQPASHQLKFCKGRYATYQGKPLVHRLVYPCPQPKLVGLGVHSVVDMDGRVKFGPDTIYVDDITDYRVGRNEKEEKEFLDSQYTAIKRYIPSIERSRLQPDFSGIRPKLSGPGEAARDFVIDEVLSANSAGDVTLSPLVGEAGSGRTDPRLVVLNGIESPGLTSSPAIGEHVARCLVGEEAFAKNIPKWV</sequence>
<accession>A0A7G2CE15</accession>
<feature type="domain" description="FAD dependent oxidoreductase" evidence="9">
    <location>
        <begin position="23"/>
        <end position="332"/>
    </location>
</feature>